<organism evidence="1 2">
    <name type="scientific">Stomatobaculum longum</name>
    <dbReference type="NCBI Taxonomy" id="796942"/>
    <lineage>
        <taxon>Bacteria</taxon>
        <taxon>Bacillati</taxon>
        <taxon>Bacillota</taxon>
        <taxon>Clostridia</taxon>
        <taxon>Lachnospirales</taxon>
        <taxon>Lachnospiraceae</taxon>
        <taxon>Stomatobaculum</taxon>
    </lineage>
</organism>
<keyword evidence="2" id="KW-1185">Reference proteome</keyword>
<proteinExistence type="predicted"/>
<protein>
    <recommendedName>
        <fullName evidence="3">Sporulation protein YtfJ</fullName>
    </recommendedName>
</protein>
<evidence type="ECO:0000313" key="2">
    <source>
        <dbReference type="Proteomes" id="UP000018466"/>
    </source>
</evidence>
<dbReference type="RefSeq" id="WP_009532110.1">
    <property type="nucleotide sequence ID" value="NZ_CAUQEI010000005.1"/>
</dbReference>
<evidence type="ECO:0008006" key="3">
    <source>
        <dbReference type="Google" id="ProtNLM"/>
    </source>
</evidence>
<dbReference type="AlphaFoldDB" id="A0AA37DH41"/>
<comment type="caution">
    <text evidence="1">The sequence shown here is derived from an EMBL/GenBank/DDBJ whole genome shotgun (WGS) entry which is preliminary data.</text>
</comment>
<evidence type="ECO:0000313" key="1">
    <source>
        <dbReference type="EMBL" id="EHO18091.1"/>
    </source>
</evidence>
<dbReference type="InterPro" id="IPR014229">
    <property type="entry name" value="Spore_YtfJ"/>
</dbReference>
<gene>
    <name evidence="1" type="ORF">HMPREF9623_00275</name>
</gene>
<dbReference type="GeneID" id="86940071"/>
<dbReference type="PANTHER" id="PTHR39162:SF1">
    <property type="entry name" value="SPORULATION PROTEIN YTFJ"/>
    <property type="match status" value="1"/>
</dbReference>
<dbReference type="PANTHER" id="PTHR39162">
    <property type="entry name" value="GLL3345 PROTEIN"/>
    <property type="match status" value="1"/>
</dbReference>
<dbReference type="Pfam" id="PF09579">
    <property type="entry name" value="Spore_YtfJ"/>
    <property type="match status" value="1"/>
</dbReference>
<name>A0AA37DH41_9FIRM</name>
<reference evidence="1 2" key="1">
    <citation type="submission" date="2011-10" db="EMBL/GenBank/DDBJ databases">
        <title>The Genome Sequence of Lachnospiraceae bacterium ACC2.</title>
        <authorList>
            <consortium name="The Broad Institute Genome Sequencing Platform"/>
            <person name="Earl A."/>
            <person name="Ward D."/>
            <person name="Feldgarden M."/>
            <person name="Gevers D."/>
            <person name="Sizova M."/>
            <person name="Hazen A."/>
            <person name="Epstein S."/>
            <person name="Young S.K."/>
            <person name="Zeng Q."/>
            <person name="Gargeya S."/>
            <person name="Fitzgerald M."/>
            <person name="Haas B."/>
            <person name="Abouelleil A."/>
            <person name="Alvarado L."/>
            <person name="Arachchi H.M."/>
            <person name="Berlin A."/>
            <person name="Brown A."/>
            <person name="Chapman S.B."/>
            <person name="Chen Z."/>
            <person name="Dunbar C."/>
            <person name="Freedman E."/>
            <person name="Gearin G."/>
            <person name="Goldberg J."/>
            <person name="Griggs A."/>
            <person name="Gujja S."/>
            <person name="Heiman D."/>
            <person name="Howarth C."/>
            <person name="Larson L."/>
            <person name="Lui A."/>
            <person name="MacDonald P.J.P."/>
            <person name="Montmayeur A."/>
            <person name="Murphy C."/>
            <person name="Neiman D."/>
            <person name="Pearson M."/>
            <person name="Priest M."/>
            <person name="Roberts A."/>
            <person name="Saif S."/>
            <person name="Shea T."/>
            <person name="Shenoy N."/>
            <person name="Sisk P."/>
            <person name="Stolte C."/>
            <person name="Sykes S."/>
            <person name="Wortman J."/>
            <person name="Nusbaum C."/>
            <person name="Birren B."/>
        </authorList>
    </citation>
    <scope>NUCLEOTIDE SEQUENCE [LARGE SCALE GENOMIC DNA]</scope>
    <source>
        <strain evidence="1 2">ACC2</strain>
    </source>
</reference>
<dbReference type="Proteomes" id="UP000018466">
    <property type="component" value="Unassembled WGS sequence"/>
</dbReference>
<sequence length="135" mass="14085">MADNQFAEQAEALFRGMNAFVSTKTVVGAPQQAGDAIIIPLVDVSCGMATGAFSGKKSSDGNGAGGMSTKISPAAVLIIQNGATRLINVKNQDAVTRVMDLVPDVINRFTANSKISPEATERATQVFAEEESEAH</sequence>
<dbReference type="EMBL" id="AGEL01000003">
    <property type="protein sequence ID" value="EHO18091.1"/>
    <property type="molecule type" value="Genomic_DNA"/>
</dbReference>
<accession>A0AA37DH41</accession>